<dbReference type="Proteomes" id="UP000199119">
    <property type="component" value="Unassembled WGS sequence"/>
</dbReference>
<accession>A0A1I2HUZ6</accession>
<reference evidence="2" key="1">
    <citation type="submission" date="2016-10" db="EMBL/GenBank/DDBJ databases">
        <authorList>
            <person name="Varghese N."/>
            <person name="Submissions S."/>
        </authorList>
    </citation>
    <scope>NUCLEOTIDE SEQUENCE [LARGE SCALE GENOMIC DNA]</scope>
    <source>
        <strain evidence="2">DSM 27981</strain>
    </source>
</reference>
<evidence type="ECO:0000313" key="2">
    <source>
        <dbReference type="Proteomes" id="UP000199119"/>
    </source>
</evidence>
<dbReference type="AlphaFoldDB" id="A0A1I2HUZ6"/>
<sequence length="103" mass="11537">MMSFEKIGNQLPPKALATSLQHRACGFNFRFCLANLFPLNVEKDGGPAIKLSIKLLEPWDFAQIDLITVSAAYCNKILRSRMPISDSAKFTYQACSIRLLSCH</sequence>
<keyword evidence="2" id="KW-1185">Reference proteome</keyword>
<gene>
    <name evidence="1" type="ORF">SAMN04489711_1318</name>
</gene>
<name>A0A1I2HUZ6_9BURK</name>
<protein>
    <submittedName>
        <fullName evidence="1">Uncharacterized protein</fullName>
    </submittedName>
</protein>
<proteinExistence type="predicted"/>
<organism evidence="1 2">
    <name type="scientific">Paracidovorax wautersii</name>
    <dbReference type="NCBI Taxonomy" id="1177982"/>
    <lineage>
        <taxon>Bacteria</taxon>
        <taxon>Pseudomonadati</taxon>
        <taxon>Pseudomonadota</taxon>
        <taxon>Betaproteobacteria</taxon>
        <taxon>Burkholderiales</taxon>
        <taxon>Comamonadaceae</taxon>
        <taxon>Paracidovorax</taxon>
    </lineage>
</organism>
<evidence type="ECO:0000313" key="1">
    <source>
        <dbReference type="EMBL" id="SFF32567.1"/>
    </source>
</evidence>
<dbReference type="EMBL" id="FONX01000031">
    <property type="protein sequence ID" value="SFF32567.1"/>
    <property type="molecule type" value="Genomic_DNA"/>
</dbReference>